<organism evidence="1 2">
    <name type="scientific">Acetobacter orleanensis</name>
    <dbReference type="NCBI Taxonomy" id="104099"/>
    <lineage>
        <taxon>Bacteria</taxon>
        <taxon>Pseudomonadati</taxon>
        <taxon>Pseudomonadota</taxon>
        <taxon>Alphaproteobacteria</taxon>
        <taxon>Acetobacterales</taxon>
        <taxon>Acetobacteraceae</taxon>
        <taxon>Acetobacter</taxon>
    </lineage>
</organism>
<name>A0A4Y3TJA2_9PROT</name>
<sequence>MLGHLWKKCDTLAVEWKVTGFLPALREPIAVEIKSSGFQIVGMTYDPQDGTSPARNGAGRNVLIACFEDPLSLDA</sequence>
<dbReference type="Proteomes" id="UP000317617">
    <property type="component" value="Unassembled WGS sequence"/>
</dbReference>
<proteinExistence type="predicted"/>
<comment type="caution">
    <text evidence="1">The sequence shown here is derived from an EMBL/GenBank/DDBJ whole genome shotgun (WGS) entry which is preliminary data.</text>
</comment>
<protein>
    <submittedName>
        <fullName evidence="1">Uncharacterized protein</fullName>
    </submittedName>
</protein>
<dbReference type="EMBL" id="BJMU01000001">
    <property type="protein sequence ID" value="GEB81813.1"/>
    <property type="molecule type" value="Genomic_DNA"/>
</dbReference>
<accession>A0A4Y3TJA2</accession>
<reference evidence="1 2" key="1">
    <citation type="submission" date="2019-06" db="EMBL/GenBank/DDBJ databases">
        <title>Whole genome shotgun sequence of Acetobacter orleanensis NBRC 13752.</title>
        <authorList>
            <person name="Hosoyama A."/>
            <person name="Uohara A."/>
            <person name="Ohji S."/>
            <person name="Ichikawa N."/>
        </authorList>
    </citation>
    <scope>NUCLEOTIDE SEQUENCE [LARGE SCALE GENOMIC DNA]</scope>
    <source>
        <strain evidence="1 2">NBRC 13752</strain>
    </source>
</reference>
<dbReference type="AlphaFoldDB" id="A0A4Y3TJA2"/>
<keyword evidence="2" id="KW-1185">Reference proteome</keyword>
<evidence type="ECO:0000313" key="2">
    <source>
        <dbReference type="Proteomes" id="UP000317617"/>
    </source>
</evidence>
<evidence type="ECO:0000313" key="1">
    <source>
        <dbReference type="EMBL" id="GEB81813.1"/>
    </source>
</evidence>
<gene>
    <name evidence="1" type="ORF">AOR01nite_02900</name>
</gene>